<dbReference type="SUPFAM" id="SSF51735">
    <property type="entry name" value="NAD(P)-binding Rossmann-fold domains"/>
    <property type="match status" value="1"/>
</dbReference>
<keyword evidence="1" id="KW-0560">Oxidoreductase</keyword>
<dbReference type="PANTHER" id="PTHR10366">
    <property type="entry name" value="NAD DEPENDENT EPIMERASE/DEHYDRATASE"/>
    <property type="match status" value="1"/>
</dbReference>
<accession>A0ABD0U341</accession>
<dbReference type="InterPro" id="IPR050425">
    <property type="entry name" value="NAD(P)_dehydrat-like"/>
</dbReference>
<dbReference type="Proteomes" id="UP001552299">
    <property type="component" value="Unassembled WGS sequence"/>
</dbReference>
<name>A0ABD0U341_DENTH</name>
<evidence type="ECO:0000256" key="2">
    <source>
        <dbReference type="SAM" id="MobiDB-lite"/>
    </source>
</evidence>
<feature type="domain" description="NAD-dependent epimerase/dehydratase" evidence="3">
    <location>
        <begin position="25"/>
        <end position="263"/>
    </location>
</feature>
<dbReference type="Gene3D" id="3.40.50.720">
    <property type="entry name" value="NAD(P)-binding Rossmann-like Domain"/>
    <property type="match status" value="1"/>
</dbReference>
<organism evidence="4 5">
    <name type="scientific">Dendrobium thyrsiflorum</name>
    <name type="common">Pinecone-like raceme dendrobium</name>
    <name type="synonym">Orchid</name>
    <dbReference type="NCBI Taxonomy" id="117978"/>
    <lineage>
        <taxon>Eukaryota</taxon>
        <taxon>Viridiplantae</taxon>
        <taxon>Streptophyta</taxon>
        <taxon>Embryophyta</taxon>
        <taxon>Tracheophyta</taxon>
        <taxon>Spermatophyta</taxon>
        <taxon>Magnoliopsida</taxon>
        <taxon>Liliopsida</taxon>
        <taxon>Asparagales</taxon>
        <taxon>Orchidaceae</taxon>
        <taxon>Epidendroideae</taxon>
        <taxon>Malaxideae</taxon>
        <taxon>Dendrobiinae</taxon>
        <taxon>Dendrobium</taxon>
    </lineage>
</organism>
<dbReference type="Pfam" id="PF01370">
    <property type="entry name" value="Epimerase"/>
    <property type="match status" value="1"/>
</dbReference>
<dbReference type="InterPro" id="IPR036291">
    <property type="entry name" value="NAD(P)-bd_dom_sf"/>
</dbReference>
<dbReference type="AlphaFoldDB" id="A0ABD0U341"/>
<dbReference type="CDD" id="cd08958">
    <property type="entry name" value="FR_SDR_e"/>
    <property type="match status" value="1"/>
</dbReference>
<evidence type="ECO:0000313" key="5">
    <source>
        <dbReference type="Proteomes" id="UP001552299"/>
    </source>
</evidence>
<reference evidence="4 5" key="1">
    <citation type="journal article" date="2024" name="Plant Biotechnol. J.">
        <title>Dendrobium thyrsiflorum genome and its molecular insights into genes involved in important horticultural traits.</title>
        <authorList>
            <person name="Chen B."/>
            <person name="Wang J.Y."/>
            <person name="Zheng P.J."/>
            <person name="Li K.L."/>
            <person name="Liang Y.M."/>
            <person name="Chen X.F."/>
            <person name="Zhang C."/>
            <person name="Zhao X."/>
            <person name="He X."/>
            <person name="Zhang G.Q."/>
            <person name="Liu Z.J."/>
            <person name="Xu Q."/>
        </authorList>
    </citation>
    <scope>NUCLEOTIDE SEQUENCE [LARGE SCALE GENOMIC DNA]</scope>
    <source>
        <strain evidence="4">GZMU011</strain>
    </source>
</reference>
<protein>
    <recommendedName>
        <fullName evidence="3">NAD-dependent epimerase/dehydratase domain-containing protein</fullName>
    </recommendedName>
</protein>
<evidence type="ECO:0000256" key="1">
    <source>
        <dbReference type="ARBA" id="ARBA00023002"/>
    </source>
</evidence>
<evidence type="ECO:0000313" key="4">
    <source>
        <dbReference type="EMBL" id="KAL0906317.1"/>
    </source>
</evidence>
<dbReference type="InterPro" id="IPR001509">
    <property type="entry name" value="Epimerase_deHydtase"/>
</dbReference>
<gene>
    <name evidence="4" type="ORF">M5K25_024801</name>
</gene>
<keyword evidence="5" id="KW-1185">Reference proteome</keyword>
<proteinExistence type="predicted"/>
<dbReference type="GO" id="GO:0016491">
    <property type="term" value="F:oxidoreductase activity"/>
    <property type="evidence" value="ECO:0007669"/>
    <property type="project" value="UniProtKB-KW"/>
</dbReference>
<feature type="region of interest" description="Disordered" evidence="2">
    <location>
        <begin position="1"/>
        <end position="20"/>
    </location>
</feature>
<dbReference type="EMBL" id="JANQDX010000018">
    <property type="protein sequence ID" value="KAL0906317.1"/>
    <property type="molecule type" value="Genomic_DNA"/>
</dbReference>
<dbReference type="PANTHER" id="PTHR10366:SF831">
    <property type="entry name" value="NAD-DEPENDENT EPIMERASE_DEHYDRATASE DOMAIN-CONTAINING PROTEIN"/>
    <property type="match status" value="1"/>
</dbReference>
<sequence length="345" mass="39008">MIWDGREQEKGEGEREREMEEKRRVCVTGAGGFVASWLVKLLLSKGYFVHGTVRDPSNEKNAHLKKLENSSENLQLFSAELHDFNAIAAAIAGCKGVFHVASPVIFTEVSNPEVEIIMPALEGTKNVLNACSETKVKRVVVVSSVDSVVINPNWPKGTVMDENCWTDEEFCRKIQSWYCLSKVLAERGALDYGKKHGLDVVTVCPSTVLGPLLQSTVNFSSFFFINILKGSLDSIRNHQSWHFVDVRDLADALLLLYEKPDASGRYICTQEPIRIADFLKLLKNMYPNYEIPTNSLPELDEDSEMTSEKLKKIRWKCRELKETISDTVQYYEEAGLLSMDMKIVE</sequence>
<dbReference type="FunFam" id="3.40.50.720:FF:000219">
    <property type="entry name" value="Cinnamoyl-CoA reductase 1"/>
    <property type="match status" value="1"/>
</dbReference>
<comment type="caution">
    <text evidence="4">The sequence shown here is derived from an EMBL/GenBank/DDBJ whole genome shotgun (WGS) entry which is preliminary data.</text>
</comment>
<evidence type="ECO:0000259" key="3">
    <source>
        <dbReference type="Pfam" id="PF01370"/>
    </source>
</evidence>